<protein>
    <submittedName>
        <fullName evidence="2">Uncharacterized protein</fullName>
    </submittedName>
</protein>
<name>A0ABT4T2F1_9ACTN</name>
<dbReference type="Proteomes" id="UP001212498">
    <property type="component" value="Unassembled WGS sequence"/>
</dbReference>
<comment type="caution">
    <text evidence="2">The sequence shown here is derived from an EMBL/GenBank/DDBJ whole genome shotgun (WGS) entry which is preliminary data.</text>
</comment>
<proteinExistence type="predicted"/>
<feature type="compositionally biased region" description="Basic and acidic residues" evidence="1">
    <location>
        <begin position="1"/>
        <end position="10"/>
    </location>
</feature>
<evidence type="ECO:0000313" key="3">
    <source>
        <dbReference type="Proteomes" id="UP001212498"/>
    </source>
</evidence>
<gene>
    <name evidence="2" type="ORF">OUY24_21580</name>
</gene>
<dbReference type="RefSeq" id="WP_271277564.1">
    <property type="nucleotide sequence ID" value="NZ_BAABFD010000020.1"/>
</dbReference>
<evidence type="ECO:0000256" key="1">
    <source>
        <dbReference type="SAM" id="MobiDB-lite"/>
    </source>
</evidence>
<evidence type="ECO:0000313" key="2">
    <source>
        <dbReference type="EMBL" id="MDA0643226.1"/>
    </source>
</evidence>
<reference evidence="2 3" key="1">
    <citation type="submission" date="2022-11" db="EMBL/GenBank/DDBJ databases">
        <title>Nonomuraea corallina sp. nov., a new species of the genus Nonomuraea isolated from sea side sediment in Thai sea.</title>
        <authorList>
            <person name="Ngamcharungchit C."/>
            <person name="Matsumoto A."/>
            <person name="Suriyachadkun C."/>
            <person name="Panbangred W."/>
            <person name="Inahashi Y."/>
            <person name="Intra B."/>
        </authorList>
    </citation>
    <scope>NUCLEOTIDE SEQUENCE [LARGE SCALE GENOMIC DNA]</scope>
    <source>
        <strain evidence="2 3">DSM 43553</strain>
    </source>
</reference>
<sequence>MGRVGDRGGERGGQPCGRQAAPRDRGRRHAQRRQPGGTERLPDAAKEASILYAFAQGIVNRAS</sequence>
<dbReference type="EMBL" id="JAPNUD010000061">
    <property type="protein sequence ID" value="MDA0643226.1"/>
    <property type="molecule type" value="Genomic_DNA"/>
</dbReference>
<keyword evidence="3" id="KW-1185">Reference proteome</keyword>
<accession>A0ABT4T2F1</accession>
<organism evidence="2 3">
    <name type="scientific">Nonomuraea ferruginea</name>
    <dbReference type="NCBI Taxonomy" id="46174"/>
    <lineage>
        <taxon>Bacteria</taxon>
        <taxon>Bacillati</taxon>
        <taxon>Actinomycetota</taxon>
        <taxon>Actinomycetes</taxon>
        <taxon>Streptosporangiales</taxon>
        <taxon>Streptosporangiaceae</taxon>
        <taxon>Nonomuraea</taxon>
    </lineage>
</organism>
<feature type="region of interest" description="Disordered" evidence="1">
    <location>
        <begin position="1"/>
        <end position="44"/>
    </location>
</feature>